<organism evidence="4 5">
    <name type="scientific">Brachionus plicatilis</name>
    <name type="common">Marine rotifer</name>
    <name type="synonym">Brachionus muelleri</name>
    <dbReference type="NCBI Taxonomy" id="10195"/>
    <lineage>
        <taxon>Eukaryota</taxon>
        <taxon>Metazoa</taxon>
        <taxon>Spiralia</taxon>
        <taxon>Gnathifera</taxon>
        <taxon>Rotifera</taxon>
        <taxon>Eurotatoria</taxon>
        <taxon>Monogononta</taxon>
        <taxon>Pseudotrocha</taxon>
        <taxon>Ploima</taxon>
        <taxon>Brachionidae</taxon>
        <taxon>Brachionus</taxon>
    </lineage>
</organism>
<dbReference type="PROSITE" id="PS50966">
    <property type="entry name" value="ZF_SWIM"/>
    <property type="match status" value="1"/>
</dbReference>
<feature type="domain" description="SWIM-type" evidence="3">
    <location>
        <begin position="381"/>
        <end position="414"/>
    </location>
</feature>
<name>A0A3M7T316_BRAPC</name>
<dbReference type="AlphaFoldDB" id="A0A3M7T316"/>
<keyword evidence="2" id="KW-0175">Coiled coil</keyword>
<evidence type="ECO:0000259" key="3">
    <source>
        <dbReference type="PROSITE" id="PS50966"/>
    </source>
</evidence>
<comment type="caution">
    <text evidence="4">The sequence shown here is derived from an EMBL/GenBank/DDBJ whole genome shotgun (WGS) entry which is preliminary data.</text>
</comment>
<dbReference type="OrthoDB" id="10188655at2759"/>
<dbReference type="Proteomes" id="UP000276133">
    <property type="component" value="Unassembled WGS sequence"/>
</dbReference>
<gene>
    <name evidence="4" type="ORF">BpHYR1_008060</name>
</gene>
<feature type="coiled-coil region" evidence="2">
    <location>
        <begin position="1"/>
        <end position="28"/>
    </location>
</feature>
<keyword evidence="1" id="KW-0863">Zinc-finger</keyword>
<dbReference type="GO" id="GO:0008270">
    <property type="term" value="F:zinc ion binding"/>
    <property type="evidence" value="ECO:0007669"/>
    <property type="project" value="UniProtKB-KW"/>
</dbReference>
<dbReference type="InterPro" id="IPR007527">
    <property type="entry name" value="Znf_SWIM"/>
</dbReference>
<keyword evidence="5" id="KW-1185">Reference proteome</keyword>
<evidence type="ECO:0000313" key="5">
    <source>
        <dbReference type="Proteomes" id="UP000276133"/>
    </source>
</evidence>
<evidence type="ECO:0000313" key="4">
    <source>
        <dbReference type="EMBL" id="RNA42423.1"/>
    </source>
</evidence>
<keyword evidence="1" id="KW-0862">Zinc</keyword>
<protein>
    <recommendedName>
        <fullName evidence="3">SWIM-type domain-containing protein</fullName>
    </recommendedName>
</protein>
<sequence>MENTESSEHILENEIDETINDAEEIESQPRAKRGKGLVYVHLCNSSRSKQSVKRSKMEKLVTINGYFVDSKIFKMETNIGTIRVFVSNNARDYDKVPQQVYNKIVELEGLGQKPKDIKSKLVEIGLQPPKINNAAAITNGFEKVFNMKLCVNCWAHVIRNIDVHLRSVDDLYKLKIRVDVCEIQKIFDPTLFPKAIELFEDKWNRKNNSGVKNFLTYFNNRWGKNNTGWYEGYAPGLPSTTNSLESTHAHIKKKMNGKRLGLLHFLDVCQQTIVREWSMWRSPTLHLGDETTHESSIVPNKNQIKFSSTPTITDADMVSAYKWNSFNQTIRHLNSKYYYAMNTKKNDITKEECKAFEKALTEKNWTSFDAMIKCIFSINRIEVDLNWRESSCTCWFGLKDFHCDHQIACARLKKCSFDLVAMDLSIESIRKRGARRKMHRVYNVREMKQMHQMNLQKALNQKMRTMSLK</sequence>
<reference evidence="4 5" key="1">
    <citation type="journal article" date="2018" name="Sci. Rep.">
        <title>Genomic signatures of local adaptation to the degree of environmental predictability in rotifers.</title>
        <authorList>
            <person name="Franch-Gras L."/>
            <person name="Hahn C."/>
            <person name="Garcia-Roger E.M."/>
            <person name="Carmona M.J."/>
            <person name="Serra M."/>
            <person name="Gomez A."/>
        </authorList>
    </citation>
    <scope>NUCLEOTIDE SEQUENCE [LARGE SCALE GENOMIC DNA]</scope>
    <source>
        <strain evidence="4">HYR1</strain>
    </source>
</reference>
<dbReference type="EMBL" id="REGN01000367">
    <property type="protein sequence ID" value="RNA42423.1"/>
    <property type="molecule type" value="Genomic_DNA"/>
</dbReference>
<evidence type="ECO:0000256" key="2">
    <source>
        <dbReference type="SAM" id="Coils"/>
    </source>
</evidence>
<proteinExistence type="predicted"/>
<accession>A0A3M7T316</accession>
<keyword evidence="1" id="KW-0479">Metal-binding</keyword>
<evidence type="ECO:0000256" key="1">
    <source>
        <dbReference type="PROSITE-ProRule" id="PRU00325"/>
    </source>
</evidence>